<evidence type="ECO:0000256" key="10">
    <source>
        <dbReference type="ARBA" id="ARBA00022967"/>
    </source>
</evidence>
<feature type="transmembrane region" description="Helical" evidence="20">
    <location>
        <begin position="1228"/>
        <end position="1249"/>
    </location>
</feature>
<keyword evidence="13 20" id="KW-0472">Membrane</keyword>
<accession>A0A0J9X7B3</accession>
<dbReference type="NCBIfam" id="TIGR01652">
    <property type="entry name" value="ATPase-Plipid"/>
    <property type="match status" value="1"/>
</dbReference>
<keyword evidence="7 18" id="KW-0547">Nucleotide-binding</keyword>
<dbReference type="InterPro" id="IPR008250">
    <property type="entry name" value="ATPase_P-typ_transduc_dom_A_sf"/>
</dbReference>
<dbReference type="InterPro" id="IPR018303">
    <property type="entry name" value="ATPase_P-typ_P_site"/>
</dbReference>
<dbReference type="Pfam" id="PF16209">
    <property type="entry name" value="PhoLip_ATPase_N"/>
    <property type="match status" value="1"/>
</dbReference>
<dbReference type="Gene3D" id="2.70.150.10">
    <property type="entry name" value="Calcium-transporting ATPase, cytoplasmic transduction domain A"/>
    <property type="match status" value="1"/>
</dbReference>
<feature type="binding site" evidence="18">
    <location>
        <position position="688"/>
    </location>
    <ligand>
        <name>ATP</name>
        <dbReference type="ChEBI" id="CHEBI:30616"/>
    </ligand>
</feature>
<keyword evidence="10 20" id="KW-1278">Translocase</keyword>
<feature type="transmembrane region" description="Helical" evidence="20">
    <location>
        <begin position="221"/>
        <end position="241"/>
    </location>
</feature>
<comment type="catalytic activity">
    <reaction evidence="16">
        <text>a beta-D-glucosyl-(1&lt;-&gt;1')-N-acylsphing-4-enine(out) + ATP + H2O = a beta-D-glucosyl-(1&lt;-&gt;1')-N-acylsphing-4-enine(in) + ADP + phosphate + H(+)</text>
        <dbReference type="Rhea" id="RHEA:66036"/>
        <dbReference type="ChEBI" id="CHEBI:15377"/>
        <dbReference type="ChEBI" id="CHEBI:15378"/>
        <dbReference type="ChEBI" id="CHEBI:22801"/>
        <dbReference type="ChEBI" id="CHEBI:30616"/>
        <dbReference type="ChEBI" id="CHEBI:43474"/>
        <dbReference type="ChEBI" id="CHEBI:456216"/>
    </reaction>
    <physiologicalReaction direction="left-to-right" evidence="16">
        <dbReference type="Rhea" id="RHEA:66037"/>
    </physiologicalReaction>
</comment>
<sequence>MNTPQPPQPNQKPAAGPQNPSSYIQSPPFSSSSSDNQLHSKTSTLSPISPIENEQRYLKPNSPSSRNPSTNHPNPPQIVVNASIPEVDPNKFKIDTTEEEMKLDDQEISLNSMVMKRHRVATQRFPEGRTKPKRSKSKFSKHHHSKGSSNKPSLPSESYSIIGGSEQAQEANHRVYFNMPLPDDFIDPETELPINIYPRNKVRTTKYTPLSFLPKNMYSQFSNVANIYFLFIVILGAFPIFGVSSPVLAAVPIIVIVIITGIKDAIEDYRRTVLDLEINNARTQILSYWHNPNVVEDSISLWRRIKKASSRIVFKSATEKAIANGSVHIDGEDDFGAQLTRSMTVKSVITINDSHELQNLPKMPIRPMSTMSYLENDDCDPETKQGNPGSVIDPYRQIPGKAKFKRDFWKNIRVGDFIRVHNNEEIPADMIVIATSDADGACYVETKNLDGETNLKVRQALKCGEGIKHSSDCERAEFWIESEKAHPNLYSFNGVAKWYQYNTPGFDRNSSVKPPIGSEPVSINNMLLRGCSLRNTKWIIGVVLFTGPETKIMLNAGETPSKKSKISRELNFSVICNFVLLFIICFISGLFNGISFSISNSSITYFEFGTIGGTAIVSGLITFWAAVILYQSLVPISLYISIELVKSIQALFIYSDIFLYYEPLDYPCTPKSWSISDDLGQVEYVFSDKTGTLTQNVMEFKKCTIDGVAYGKAYTEALAGIRKRQGIDVEAEAVQMEQEISEDKEYMIQKLRKIYDNPQMIDNELTFVSSQFVEDMQGANGLEQQEAVNHFMLALALCHTVITEKSKVYPDRCDFKAQSPDEAALVGAARDVGYSFLDRTNSGVILNIQGVQKEFQILNTLEFNSTRKRMSAIVKFPKTDPDAKDRILLICKGADSIIYSRLKPNAQEKLCSETAIHLEQFANEGLRTLCIAQKELTEEEYHKFSRDHEVASSALTDREDRMEEVADALERDLTLLGGTAIEDRLQIGVPQSIALLGKAGIKLWVLTGDKVETAINIGFSCNLLDNDMELLVIRPEVDTIEAIDKMLTDYLHKYFGLIASDAELENAKLDHSPPSQGHAVIIDGDALKHCLDDRLKLKFLLLCKQCKSVLCCRVSPAQKASVVRLVKTTLGVMTLSIGDGANDVAMIQEADVGVGIAGEEGRAAVMSSDYAVGQFRFLSRLLLVHGRWSYKRLAEMIPNFFYKNMVFTFALFWYGVFSSFDGAYLFEYTFVMLFNLAFTSAPVILLGVLDQDVDDRLCLAVPQLYQRGVLGLDWSQMKFWAYMSDGLYQSLISFFFPYFTYLGTGFISENGLSMDHRFWMGMSVCTISVFSCNLFILMNQSRWDVLSVSVNIVSSLLVIIWAAIYSSLIASGELYGMASQLLSSASFWSVSFLGITLCLLPHYVMMSLQRVFRPTDLDIIREKWKKGDYDSVPPISETNNGLTAAIALEKLEQQQRMKNLGGIGSQQALIPSKGSYSSKMIDDDFDDVTSFVGGDPKRASRSPKNRISVASKRLSLNKWGHRSKPMEGKTLEDFEFNDEESLVHPRVVRGRTEEVGPSYISFDTEQLYPESDYSGGLSPVPSAVSNDQIIATGNSANNNTKNPVARLRSDSQIRKSLDLARGNVRNEQAPARESMSSIRMSVNLDDLTTAEGLMRTFSHQQDQDQLHHQHGHNLYQLNVQQQMK</sequence>
<dbReference type="PANTHER" id="PTHR24092:SF180">
    <property type="entry name" value="PHOSPHOLIPID-TRANSPORTING ATPASE DNF1-RELATED"/>
    <property type="match status" value="1"/>
</dbReference>
<comment type="catalytic activity">
    <reaction evidence="14 20">
        <text>ATP + H2O + phospholipidSide 1 = ADP + phosphate + phospholipidSide 2.</text>
        <dbReference type="EC" id="7.6.2.1"/>
    </reaction>
</comment>
<dbReference type="InterPro" id="IPR032631">
    <property type="entry name" value="P-type_ATPase_N"/>
</dbReference>
<dbReference type="CDD" id="cd02073">
    <property type="entry name" value="P-type_ATPase_APLT_Dnf-like"/>
    <property type="match status" value="1"/>
</dbReference>
<dbReference type="GO" id="GO:0140351">
    <property type="term" value="F:glycosylceramide flippase activity"/>
    <property type="evidence" value="ECO:0007669"/>
    <property type="project" value="UniProtKB-ARBA"/>
</dbReference>
<dbReference type="PRINTS" id="PR00119">
    <property type="entry name" value="CATATPASE"/>
</dbReference>
<dbReference type="Gene3D" id="3.40.50.1000">
    <property type="entry name" value="HAD superfamily/HAD-like"/>
    <property type="match status" value="1"/>
</dbReference>
<dbReference type="Pfam" id="PF16212">
    <property type="entry name" value="PhoLip_ATPase_C"/>
    <property type="match status" value="1"/>
</dbReference>
<evidence type="ECO:0000259" key="22">
    <source>
        <dbReference type="Pfam" id="PF16209"/>
    </source>
</evidence>
<feature type="transmembrane region" description="Helical" evidence="20">
    <location>
        <begin position="1319"/>
        <end position="1338"/>
    </location>
</feature>
<feature type="transmembrane region" description="Helical" evidence="20">
    <location>
        <begin position="1385"/>
        <end position="1404"/>
    </location>
</feature>
<dbReference type="SUPFAM" id="SSF81660">
    <property type="entry name" value="Metal cation-transporting ATPase, ATP-binding domain N"/>
    <property type="match status" value="1"/>
</dbReference>
<keyword evidence="6 19" id="KW-0479">Metal-binding</keyword>
<dbReference type="OrthoDB" id="377733at2759"/>
<dbReference type="EC" id="7.6.2.1" evidence="20"/>
<evidence type="ECO:0000256" key="16">
    <source>
        <dbReference type="ARBA" id="ARBA00050913"/>
    </source>
</evidence>
<dbReference type="PROSITE" id="PS00154">
    <property type="entry name" value="ATPASE_E1_E2"/>
    <property type="match status" value="1"/>
</dbReference>
<name>A0A0J9X7B3_GEOCN</name>
<feature type="binding site" evidence="18">
    <location>
        <position position="1142"/>
    </location>
    <ligand>
        <name>ATP</name>
        <dbReference type="ChEBI" id="CHEBI:30616"/>
    </ligand>
</feature>
<feature type="binding site" evidence="18">
    <location>
        <position position="1008"/>
    </location>
    <ligand>
        <name>ATP</name>
        <dbReference type="ChEBI" id="CHEBI:30616"/>
    </ligand>
</feature>
<dbReference type="Proteomes" id="UP000242525">
    <property type="component" value="Unassembled WGS sequence"/>
</dbReference>
<evidence type="ECO:0000256" key="4">
    <source>
        <dbReference type="ARBA" id="ARBA00022448"/>
    </source>
</evidence>
<feature type="active site" description="4-aspartylphosphate intermediate" evidence="17">
    <location>
        <position position="688"/>
    </location>
</feature>
<dbReference type="GO" id="GO:0012505">
    <property type="term" value="C:endomembrane system"/>
    <property type="evidence" value="ECO:0007669"/>
    <property type="project" value="UniProtKB-SubCell"/>
</dbReference>
<keyword evidence="25" id="KW-1185">Reference proteome</keyword>
<evidence type="ECO:0000256" key="19">
    <source>
        <dbReference type="PIRSR" id="PIRSR606539-3"/>
    </source>
</evidence>
<feature type="compositionally biased region" description="Polar residues" evidence="21">
    <location>
        <begin position="35"/>
        <end position="47"/>
    </location>
</feature>
<feature type="binding site" evidence="19">
    <location>
        <position position="1143"/>
    </location>
    <ligand>
        <name>Mg(2+)</name>
        <dbReference type="ChEBI" id="CHEBI:18420"/>
    </ligand>
</feature>
<feature type="binding site" evidence="18">
    <location>
        <position position="892"/>
    </location>
    <ligand>
        <name>ATP</name>
        <dbReference type="ChEBI" id="CHEBI:30616"/>
    </ligand>
</feature>
<dbReference type="InterPro" id="IPR001757">
    <property type="entry name" value="P_typ_ATPase"/>
</dbReference>
<feature type="binding site" evidence="18">
    <location>
        <position position="1007"/>
    </location>
    <ligand>
        <name>ATP</name>
        <dbReference type="ChEBI" id="CHEBI:30616"/>
    </ligand>
</feature>
<dbReference type="SUPFAM" id="SSF81653">
    <property type="entry name" value="Calcium ATPase, transduction domain A"/>
    <property type="match status" value="1"/>
</dbReference>
<evidence type="ECO:0000256" key="20">
    <source>
        <dbReference type="RuleBase" id="RU362033"/>
    </source>
</evidence>
<feature type="binding site" evidence="18">
    <location>
        <position position="1119"/>
    </location>
    <ligand>
        <name>ATP</name>
        <dbReference type="ChEBI" id="CHEBI:30616"/>
    </ligand>
</feature>
<evidence type="ECO:0000256" key="21">
    <source>
        <dbReference type="SAM" id="MobiDB-lite"/>
    </source>
</evidence>
<evidence type="ECO:0000256" key="13">
    <source>
        <dbReference type="ARBA" id="ARBA00023136"/>
    </source>
</evidence>
<keyword evidence="9 19" id="KW-0460">Magnesium</keyword>
<evidence type="ECO:0000256" key="5">
    <source>
        <dbReference type="ARBA" id="ARBA00022692"/>
    </source>
</evidence>
<feature type="compositionally biased region" description="Low complexity" evidence="21">
    <location>
        <begin position="11"/>
        <end position="34"/>
    </location>
</feature>
<evidence type="ECO:0000256" key="18">
    <source>
        <dbReference type="PIRSR" id="PIRSR606539-2"/>
    </source>
</evidence>
<feature type="binding site" evidence="18">
    <location>
        <position position="1143"/>
    </location>
    <ligand>
        <name>ATP</name>
        <dbReference type="ChEBI" id="CHEBI:30616"/>
    </ligand>
</feature>
<dbReference type="Gene3D" id="3.40.1110.10">
    <property type="entry name" value="Calcium-transporting ATPase, cytoplasmic domain N"/>
    <property type="match status" value="1"/>
</dbReference>
<dbReference type="GO" id="GO:0016887">
    <property type="term" value="F:ATP hydrolysis activity"/>
    <property type="evidence" value="ECO:0007669"/>
    <property type="project" value="InterPro"/>
</dbReference>
<feature type="binding site" evidence="18">
    <location>
        <position position="690"/>
    </location>
    <ligand>
        <name>ATP</name>
        <dbReference type="ChEBI" id="CHEBI:30616"/>
    </ligand>
</feature>
<feature type="transmembrane region" description="Helical" evidence="20">
    <location>
        <begin position="570"/>
        <end position="591"/>
    </location>
</feature>
<feature type="region of interest" description="Disordered" evidence="21">
    <location>
        <begin position="1"/>
        <end position="160"/>
    </location>
</feature>
<feature type="transmembrane region" description="Helical" evidence="20">
    <location>
        <begin position="1200"/>
        <end position="1216"/>
    </location>
</feature>
<evidence type="ECO:0000256" key="11">
    <source>
        <dbReference type="ARBA" id="ARBA00022989"/>
    </source>
</evidence>
<keyword evidence="4" id="KW-0813">Transport</keyword>
<organism evidence="24 25">
    <name type="scientific">Geotrichum candidum</name>
    <name type="common">Oospora lactis</name>
    <name type="synonym">Dipodascus geotrichum</name>
    <dbReference type="NCBI Taxonomy" id="1173061"/>
    <lineage>
        <taxon>Eukaryota</taxon>
        <taxon>Fungi</taxon>
        <taxon>Dikarya</taxon>
        <taxon>Ascomycota</taxon>
        <taxon>Saccharomycotina</taxon>
        <taxon>Dipodascomycetes</taxon>
        <taxon>Dipodascales</taxon>
        <taxon>Dipodascaceae</taxon>
        <taxon>Geotrichum</taxon>
    </lineage>
</organism>
<feature type="binding site" evidence="19">
    <location>
        <position position="1139"/>
    </location>
    <ligand>
        <name>Mg(2+)</name>
        <dbReference type="ChEBI" id="CHEBI:18420"/>
    </ligand>
</feature>
<dbReference type="InterPro" id="IPR023298">
    <property type="entry name" value="ATPase_P-typ_TM_dom_sf"/>
</dbReference>
<reference evidence="24" key="1">
    <citation type="submission" date="2014-03" db="EMBL/GenBank/DDBJ databases">
        <authorList>
            <person name="Casaregola S."/>
        </authorList>
    </citation>
    <scope>NUCLEOTIDE SEQUENCE [LARGE SCALE GENOMIC DNA]</scope>
    <source>
        <strain evidence="24">CLIB 918</strain>
    </source>
</reference>
<evidence type="ECO:0000256" key="17">
    <source>
        <dbReference type="PIRSR" id="PIRSR606539-1"/>
    </source>
</evidence>
<keyword evidence="12" id="KW-0445">Lipid transport</keyword>
<dbReference type="InterPro" id="IPR006539">
    <property type="entry name" value="P-type_ATPase_IV"/>
</dbReference>
<dbReference type="SFLD" id="SFLDF00027">
    <property type="entry name" value="p-type_atpase"/>
    <property type="match status" value="1"/>
</dbReference>
<evidence type="ECO:0000313" key="25">
    <source>
        <dbReference type="Proteomes" id="UP000242525"/>
    </source>
</evidence>
<evidence type="ECO:0000256" key="6">
    <source>
        <dbReference type="ARBA" id="ARBA00022723"/>
    </source>
</evidence>
<feature type="binding site" evidence="18">
    <location>
        <position position="689"/>
    </location>
    <ligand>
        <name>ATP</name>
        <dbReference type="ChEBI" id="CHEBI:30616"/>
    </ligand>
</feature>
<dbReference type="GO" id="GO:0005886">
    <property type="term" value="C:plasma membrane"/>
    <property type="evidence" value="ECO:0007669"/>
    <property type="project" value="UniProtKB-ARBA"/>
</dbReference>
<feature type="binding site" evidence="18">
    <location>
        <position position="822"/>
    </location>
    <ligand>
        <name>ATP</name>
        <dbReference type="ChEBI" id="CHEBI:30616"/>
    </ligand>
</feature>
<feature type="binding site" evidence="18">
    <location>
        <position position="1113"/>
    </location>
    <ligand>
        <name>ATP</name>
        <dbReference type="ChEBI" id="CHEBI:30616"/>
    </ligand>
</feature>
<evidence type="ECO:0000256" key="15">
    <source>
        <dbReference type="ARBA" id="ARBA00049128"/>
    </source>
</evidence>
<dbReference type="EMBL" id="CCBN010000004">
    <property type="protein sequence ID" value="CDO53049.1"/>
    <property type="molecule type" value="Genomic_DNA"/>
</dbReference>
<feature type="compositionally biased region" description="Basic and acidic residues" evidence="21">
    <location>
        <begin position="88"/>
        <end position="105"/>
    </location>
</feature>
<evidence type="ECO:0000256" key="1">
    <source>
        <dbReference type="ARBA" id="ARBA00001946"/>
    </source>
</evidence>
<feature type="binding site" evidence="19">
    <location>
        <position position="688"/>
    </location>
    <ligand>
        <name>Mg(2+)</name>
        <dbReference type="ChEBI" id="CHEBI:18420"/>
    </ligand>
</feature>
<dbReference type="FunFam" id="3.40.1110.10:FF:000048">
    <property type="entry name" value="Phospholipid-transporting ATPase"/>
    <property type="match status" value="1"/>
</dbReference>
<keyword evidence="5 20" id="KW-0812">Transmembrane</keyword>
<comment type="similarity">
    <text evidence="3 20">Belongs to the cation transport ATPase (P-type) (TC 3.A.3) family. Type IV subfamily.</text>
</comment>
<evidence type="ECO:0000256" key="12">
    <source>
        <dbReference type="ARBA" id="ARBA00023055"/>
    </source>
</evidence>
<dbReference type="GO" id="GO:0005524">
    <property type="term" value="F:ATP binding"/>
    <property type="evidence" value="ECO:0007669"/>
    <property type="project" value="UniProtKB-UniRule"/>
</dbReference>
<dbReference type="InterPro" id="IPR032630">
    <property type="entry name" value="P_typ_ATPase_c"/>
</dbReference>
<comment type="subcellular location">
    <subcellularLocation>
        <location evidence="2">Endomembrane system</location>
        <topology evidence="2">Multi-pass membrane protein</topology>
    </subcellularLocation>
    <subcellularLocation>
        <location evidence="20">Membrane</location>
        <topology evidence="20">Multi-pass membrane protein</topology>
    </subcellularLocation>
</comment>
<feature type="compositionally biased region" description="Low complexity" evidence="21">
    <location>
        <begin position="60"/>
        <end position="72"/>
    </location>
</feature>
<evidence type="ECO:0000259" key="23">
    <source>
        <dbReference type="Pfam" id="PF16212"/>
    </source>
</evidence>
<gene>
    <name evidence="24" type="ORF">BN980_GECA04s03486g</name>
</gene>
<dbReference type="GO" id="GO:1990531">
    <property type="term" value="C:phospholipid-translocating ATPase complex"/>
    <property type="evidence" value="ECO:0007669"/>
    <property type="project" value="UniProtKB-ARBA"/>
</dbReference>
<dbReference type="FunFam" id="3.40.50.1000:FF:000108">
    <property type="entry name" value="Phospholipid-transporting ATPase"/>
    <property type="match status" value="1"/>
</dbReference>
<dbReference type="GO" id="GO:0140346">
    <property type="term" value="F:phosphatidylserine flippase activity"/>
    <property type="evidence" value="ECO:0007669"/>
    <property type="project" value="UniProtKB-ARBA"/>
</dbReference>
<dbReference type="NCBIfam" id="TIGR01494">
    <property type="entry name" value="ATPase_P-type"/>
    <property type="match status" value="1"/>
</dbReference>
<feature type="binding site" evidence="19">
    <location>
        <position position="690"/>
    </location>
    <ligand>
        <name>Mg(2+)</name>
        <dbReference type="ChEBI" id="CHEBI:18420"/>
    </ligand>
</feature>
<feature type="transmembrane region" description="Helical" evidence="20">
    <location>
        <begin position="611"/>
        <end position="630"/>
    </location>
</feature>
<dbReference type="SUPFAM" id="SSF81665">
    <property type="entry name" value="Calcium ATPase, transmembrane domain M"/>
    <property type="match status" value="1"/>
</dbReference>
<protein>
    <recommendedName>
        <fullName evidence="20">Phospholipid-transporting ATPase</fullName>
        <ecNumber evidence="20">7.6.2.1</ecNumber>
    </recommendedName>
</protein>
<comment type="caution">
    <text evidence="24">The sequence shown here is derived from an EMBL/GenBank/DDBJ whole genome shotgun (WGS) entry which is preliminary data.</text>
</comment>
<dbReference type="SUPFAM" id="SSF56784">
    <property type="entry name" value="HAD-like"/>
    <property type="match status" value="1"/>
</dbReference>
<feature type="domain" description="P-type ATPase C-terminal" evidence="23">
    <location>
        <begin position="1165"/>
        <end position="1415"/>
    </location>
</feature>
<feature type="compositionally biased region" description="Pro residues" evidence="21">
    <location>
        <begin position="1"/>
        <end position="10"/>
    </location>
</feature>
<keyword evidence="11 20" id="KW-1133">Transmembrane helix</keyword>
<evidence type="ECO:0000256" key="3">
    <source>
        <dbReference type="ARBA" id="ARBA00008109"/>
    </source>
</evidence>
<feature type="transmembrane region" description="Helical" evidence="20">
    <location>
        <begin position="1287"/>
        <end position="1307"/>
    </location>
</feature>
<evidence type="ECO:0000256" key="8">
    <source>
        <dbReference type="ARBA" id="ARBA00022840"/>
    </source>
</evidence>
<comment type="cofactor">
    <cofactor evidence="1 19">
        <name>Mg(2+)</name>
        <dbReference type="ChEBI" id="CHEBI:18420"/>
    </cofactor>
</comment>
<evidence type="ECO:0000256" key="14">
    <source>
        <dbReference type="ARBA" id="ARBA00034036"/>
    </source>
</evidence>
<dbReference type="SFLD" id="SFLDG00002">
    <property type="entry name" value="C1.7:_P-type_atpase_like"/>
    <property type="match status" value="1"/>
</dbReference>
<feature type="domain" description="P-type ATPase N-terminal" evidence="22">
    <location>
        <begin position="196"/>
        <end position="248"/>
    </location>
</feature>
<comment type="catalytic activity">
    <reaction evidence="15">
        <text>a 1,2-diacyl-sn-glycero-3-phosphoethanolamine(out) + ATP + H2O = a 1,2-diacyl-sn-glycero-3-phosphoethanolamine(in) + ADP + phosphate + H(+)</text>
        <dbReference type="Rhea" id="RHEA:66132"/>
        <dbReference type="ChEBI" id="CHEBI:15377"/>
        <dbReference type="ChEBI" id="CHEBI:15378"/>
        <dbReference type="ChEBI" id="CHEBI:30616"/>
        <dbReference type="ChEBI" id="CHEBI:43474"/>
        <dbReference type="ChEBI" id="CHEBI:64612"/>
        <dbReference type="ChEBI" id="CHEBI:456216"/>
    </reaction>
    <physiologicalReaction direction="left-to-right" evidence="15">
        <dbReference type="Rhea" id="RHEA:66133"/>
    </physiologicalReaction>
</comment>
<dbReference type="GO" id="GO:0000287">
    <property type="term" value="F:magnesium ion binding"/>
    <property type="evidence" value="ECO:0007669"/>
    <property type="project" value="UniProtKB-UniRule"/>
</dbReference>
<dbReference type="InterPro" id="IPR044492">
    <property type="entry name" value="P_typ_ATPase_HD_dom"/>
</dbReference>
<feature type="binding site" evidence="18">
    <location>
        <position position="927"/>
    </location>
    <ligand>
        <name>ATP</name>
        <dbReference type="ChEBI" id="CHEBI:30616"/>
    </ligand>
</feature>
<dbReference type="Pfam" id="PF13246">
    <property type="entry name" value="Cation_ATPase"/>
    <property type="match status" value="1"/>
</dbReference>
<evidence type="ECO:0000313" key="24">
    <source>
        <dbReference type="EMBL" id="CDO53049.1"/>
    </source>
</evidence>
<dbReference type="SFLD" id="SFLDS00003">
    <property type="entry name" value="Haloacid_Dehalogenase"/>
    <property type="match status" value="1"/>
</dbReference>
<dbReference type="InterPro" id="IPR023299">
    <property type="entry name" value="ATPase_P-typ_cyto_dom_N"/>
</dbReference>
<evidence type="ECO:0000256" key="9">
    <source>
        <dbReference type="ARBA" id="ARBA00022842"/>
    </source>
</evidence>
<dbReference type="STRING" id="1173061.A0A0J9X7B3"/>
<evidence type="ECO:0000256" key="2">
    <source>
        <dbReference type="ARBA" id="ARBA00004127"/>
    </source>
</evidence>
<feature type="compositionally biased region" description="Basic residues" evidence="21">
    <location>
        <begin position="131"/>
        <end position="146"/>
    </location>
</feature>
<dbReference type="InterPro" id="IPR036412">
    <property type="entry name" value="HAD-like_sf"/>
</dbReference>
<feature type="transmembrane region" description="Helical" evidence="20">
    <location>
        <begin position="1345"/>
        <end position="1365"/>
    </location>
</feature>
<proteinExistence type="inferred from homology"/>
<feature type="binding site" evidence="18">
    <location>
        <position position="863"/>
    </location>
    <ligand>
        <name>ATP</name>
        <dbReference type="ChEBI" id="CHEBI:30616"/>
    </ligand>
</feature>
<evidence type="ECO:0000256" key="7">
    <source>
        <dbReference type="ARBA" id="ARBA00022741"/>
    </source>
</evidence>
<dbReference type="PANTHER" id="PTHR24092">
    <property type="entry name" value="PROBABLE PHOSPHOLIPID-TRANSPORTING ATPASE"/>
    <property type="match status" value="1"/>
</dbReference>
<dbReference type="InterPro" id="IPR023214">
    <property type="entry name" value="HAD_sf"/>
</dbReference>
<feature type="binding site" evidence="18">
    <location>
        <position position="1009"/>
    </location>
    <ligand>
        <name>ATP</name>
        <dbReference type="ChEBI" id="CHEBI:30616"/>
    </ligand>
</feature>
<keyword evidence="8 18" id="KW-0067">ATP-binding</keyword>